<feature type="region of interest" description="Disordered" evidence="1">
    <location>
        <begin position="99"/>
        <end position="147"/>
    </location>
</feature>
<accession>A0ABQ4Y0G2</accession>
<feature type="compositionally biased region" description="Basic and acidic residues" evidence="1">
    <location>
        <begin position="99"/>
        <end position="128"/>
    </location>
</feature>
<reference evidence="2" key="1">
    <citation type="journal article" date="2022" name="Int. J. Mol. Sci.">
        <title>Draft Genome of Tanacetum Coccineum: Genomic Comparison of Closely Related Tanacetum-Family Plants.</title>
        <authorList>
            <person name="Yamashiro T."/>
            <person name="Shiraishi A."/>
            <person name="Nakayama K."/>
            <person name="Satake H."/>
        </authorList>
    </citation>
    <scope>NUCLEOTIDE SEQUENCE</scope>
</reference>
<dbReference type="EMBL" id="BQNB010009939">
    <property type="protein sequence ID" value="GJS70503.1"/>
    <property type="molecule type" value="Genomic_DNA"/>
</dbReference>
<keyword evidence="3" id="KW-1185">Reference proteome</keyword>
<sequence>MEGSVLMCQVAVGGAETMVVYPYRRLASARLEYRGAAEMFSHGEYEGIVKCSSLGKNRSASAVLQSERLRVGETVRNGNCRRGASLERFEGRKRVAEQIEMHETRQDKGDKMQGRGPKEERDTGRRIGGETGLCDAEVATTASVEGW</sequence>
<dbReference type="Proteomes" id="UP001151760">
    <property type="component" value="Unassembled WGS sequence"/>
</dbReference>
<comment type="caution">
    <text evidence="2">The sequence shown here is derived from an EMBL/GenBank/DDBJ whole genome shotgun (WGS) entry which is preliminary data.</text>
</comment>
<organism evidence="2 3">
    <name type="scientific">Tanacetum coccineum</name>
    <dbReference type="NCBI Taxonomy" id="301880"/>
    <lineage>
        <taxon>Eukaryota</taxon>
        <taxon>Viridiplantae</taxon>
        <taxon>Streptophyta</taxon>
        <taxon>Embryophyta</taxon>
        <taxon>Tracheophyta</taxon>
        <taxon>Spermatophyta</taxon>
        <taxon>Magnoliopsida</taxon>
        <taxon>eudicotyledons</taxon>
        <taxon>Gunneridae</taxon>
        <taxon>Pentapetalae</taxon>
        <taxon>asterids</taxon>
        <taxon>campanulids</taxon>
        <taxon>Asterales</taxon>
        <taxon>Asteraceae</taxon>
        <taxon>Asteroideae</taxon>
        <taxon>Anthemideae</taxon>
        <taxon>Anthemidinae</taxon>
        <taxon>Tanacetum</taxon>
    </lineage>
</organism>
<evidence type="ECO:0000313" key="2">
    <source>
        <dbReference type="EMBL" id="GJS70503.1"/>
    </source>
</evidence>
<reference evidence="2" key="2">
    <citation type="submission" date="2022-01" db="EMBL/GenBank/DDBJ databases">
        <authorList>
            <person name="Yamashiro T."/>
            <person name="Shiraishi A."/>
            <person name="Satake H."/>
            <person name="Nakayama K."/>
        </authorList>
    </citation>
    <scope>NUCLEOTIDE SEQUENCE</scope>
</reference>
<name>A0ABQ4Y0G2_9ASTR</name>
<protein>
    <submittedName>
        <fullName evidence="2">Uncharacterized protein</fullName>
    </submittedName>
</protein>
<evidence type="ECO:0000256" key="1">
    <source>
        <dbReference type="SAM" id="MobiDB-lite"/>
    </source>
</evidence>
<proteinExistence type="predicted"/>
<gene>
    <name evidence="2" type="ORF">Tco_0703344</name>
</gene>
<evidence type="ECO:0000313" key="3">
    <source>
        <dbReference type="Proteomes" id="UP001151760"/>
    </source>
</evidence>